<reference evidence="2" key="1">
    <citation type="journal article" date="2023" name="Mol. Phylogenet. Evol.">
        <title>Genome-scale phylogeny and comparative genomics of the fungal order Sordariales.</title>
        <authorList>
            <person name="Hensen N."/>
            <person name="Bonometti L."/>
            <person name="Westerberg I."/>
            <person name="Brannstrom I.O."/>
            <person name="Guillou S."/>
            <person name="Cros-Aarteil S."/>
            <person name="Calhoun S."/>
            <person name="Haridas S."/>
            <person name="Kuo A."/>
            <person name="Mondo S."/>
            <person name="Pangilinan J."/>
            <person name="Riley R."/>
            <person name="LaButti K."/>
            <person name="Andreopoulos B."/>
            <person name="Lipzen A."/>
            <person name="Chen C."/>
            <person name="Yan M."/>
            <person name="Daum C."/>
            <person name="Ng V."/>
            <person name="Clum A."/>
            <person name="Steindorff A."/>
            <person name="Ohm R.A."/>
            <person name="Martin F."/>
            <person name="Silar P."/>
            <person name="Natvig D.O."/>
            <person name="Lalanne C."/>
            <person name="Gautier V."/>
            <person name="Ament-Velasquez S.L."/>
            <person name="Kruys A."/>
            <person name="Hutchinson M.I."/>
            <person name="Powell A.J."/>
            <person name="Barry K."/>
            <person name="Miller A.N."/>
            <person name="Grigoriev I.V."/>
            <person name="Debuchy R."/>
            <person name="Gladieux P."/>
            <person name="Hiltunen Thoren M."/>
            <person name="Johannesson H."/>
        </authorList>
    </citation>
    <scope>NUCLEOTIDE SEQUENCE</scope>
    <source>
        <strain evidence="2">CBS 731.68</strain>
    </source>
</reference>
<proteinExistence type="predicted"/>
<evidence type="ECO:0000313" key="3">
    <source>
        <dbReference type="Proteomes" id="UP001302602"/>
    </source>
</evidence>
<accession>A0AAN6TZD3</accession>
<dbReference type="AlphaFoldDB" id="A0AAN6TZD3"/>
<reference evidence="2" key="2">
    <citation type="submission" date="2023-05" db="EMBL/GenBank/DDBJ databases">
        <authorList>
            <consortium name="Lawrence Berkeley National Laboratory"/>
            <person name="Steindorff A."/>
            <person name="Hensen N."/>
            <person name="Bonometti L."/>
            <person name="Westerberg I."/>
            <person name="Brannstrom I.O."/>
            <person name="Guillou S."/>
            <person name="Cros-Aarteil S."/>
            <person name="Calhoun S."/>
            <person name="Haridas S."/>
            <person name="Kuo A."/>
            <person name="Mondo S."/>
            <person name="Pangilinan J."/>
            <person name="Riley R."/>
            <person name="Labutti K."/>
            <person name="Andreopoulos B."/>
            <person name="Lipzen A."/>
            <person name="Chen C."/>
            <person name="Yanf M."/>
            <person name="Daum C."/>
            <person name="Ng V."/>
            <person name="Clum A."/>
            <person name="Ohm R."/>
            <person name="Martin F."/>
            <person name="Silar P."/>
            <person name="Natvig D."/>
            <person name="Lalanne C."/>
            <person name="Gautier V."/>
            <person name="Ament-Velasquez S.L."/>
            <person name="Kruys A."/>
            <person name="Hutchinson M.I."/>
            <person name="Powell A.J."/>
            <person name="Barry K."/>
            <person name="Miller A.N."/>
            <person name="Grigoriev I.V."/>
            <person name="Debuchy R."/>
            <person name="Gladieux P."/>
            <person name="Thoren M.H."/>
            <person name="Johannesson H."/>
        </authorList>
    </citation>
    <scope>NUCLEOTIDE SEQUENCE</scope>
    <source>
        <strain evidence="2">CBS 731.68</strain>
    </source>
</reference>
<gene>
    <name evidence="2" type="ORF">N657DRAFT_672436</name>
</gene>
<dbReference type="RefSeq" id="XP_062646337.1">
    <property type="nucleotide sequence ID" value="XM_062795640.1"/>
</dbReference>
<sequence length="235" mass="25814">MNTPTGINLLFGACLGSSSVLQKNKCRIEHVDHDDNPVSEALSYSWGDANDRRDERSSPTSTGSASRRIWKKPCATCGKSIHYGLYRILWVDWLKSRLGESTEACGALGYSTATEAITPSSACRHPAVERWTLPKSRSRRLTASPRTNLCRISGNQFPAVAWDKPAMTLTIRGLRLRRLQTVTGYGRRHFAPPKGLRHELFGAADVIEEDVSDYRGRGSPASGPCTPAPPTTRSS</sequence>
<dbReference type="Proteomes" id="UP001302602">
    <property type="component" value="Unassembled WGS sequence"/>
</dbReference>
<comment type="caution">
    <text evidence="2">The sequence shown here is derived from an EMBL/GenBank/DDBJ whole genome shotgun (WGS) entry which is preliminary data.</text>
</comment>
<dbReference type="GeneID" id="87832408"/>
<organism evidence="2 3">
    <name type="scientific">Parathielavia appendiculata</name>
    <dbReference type="NCBI Taxonomy" id="2587402"/>
    <lineage>
        <taxon>Eukaryota</taxon>
        <taxon>Fungi</taxon>
        <taxon>Dikarya</taxon>
        <taxon>Ascomycota</taxon>
        <taxon>Pezizomycotina</taxon>
        <taxon>Sordariomycetes</taxon>
        <taxon>Sordariomycetidae</taxon>
        <taxon>Sordariales</taxon>
        <taxon>Chaetomiaceae</taxon>
        <taxon>Parathielavia</taxon>
    </lineage>
</organism>
<keyword evidence="3" id="KW-1185">Reference proteome</keyword>
<feature type="compositionally biased region" description="Pro residues" evidence="1">
    <location>
        <begin position="226"/>
        <end position="235"/>
    </location>
</feature>
<feature type="region of interest" description="Disordered" evidence="1">
    <location>
        <begin position="43"/>
        <end position="65"/>
    </location>
</feature>
<evidence type="ECO:0000256" key="1">
    <source>
        <dbReference type="SAM" id="MobiDB-lite"/>
    </source>
</evidence>
<protein>
    <submittedName>
        <fullName evidence="2">Uncharacterized protein</fullName>
    </submittedName>
</protein>
<feature type="region of interest" description="Disordered" evidence="1">
    <location>
        <begin position="212"/>
        <end position="235"/>
    </location>
</feature>
<dbReference type="EMBL" id="MU853230">
    <property type="protein sequence ID" value="KAK4122566.1"/>
    <property type="molecule type" value="Genomic_DNA"/>
</dbReference>
<name>A0AAN6TZD3_9PEZI</name>
<evidence type="ECO:0000313" key="2">
    <source>
        <dbReference type="EMBL" id="KAK4122566.1"/>
    </source>
</evidence>